<evidence type="ECO:0000259" key="4">
    <source>
        <dbReference type="Pfam" id="PF04715"/>
    </source>
</evidence>
<dbReference type="Pfam" id="PF00425">
    <property type="entry name" value="Chorismate_bind"/>
    <property type="match status" value="1"/>
</dbReference>
<dbReference type="Pfam" id="PF04715">
    <property type="entry name" value="Anth_synt_I_N"/>
    <property type="match status" value="1"/>
</dbReference>
<dbReference type="GO" id="GO:0046820">
    <property type="term" value="F:4-amino-4-deoxychorismate synthase activity"/>
    <property type="evidence" value="ECO:0007669"/>
    <property type="project" value="UniProtKB-EC"/>
</dbReference>
<dbReference type="Gene3D" id="3.60.120.10">
    <property type="entry name" value="Anthranilate synthase"/>
    <property type="match status" value="1"/>
</dbReference>
<dbReference type="PANTHER" id="PTHR11236:SF50">
    <property type="entry name" value="AMINODEOXYCHORISMATE SYNTHASE COMPONENT 1"/>
    <property type="match status" value="1"/>
</dbReference>
<dbReference type="InterPro" id="IPR005801">
    <property type="entry name" value="ADC_synthase"/>
</dbReference>
<evidence type="ECO:0000256" key="1">
    <source>
        <dbReference type="ARBA" id="ARBA00013139"/>
    </source>
</evidence>
<evidence type="ECO:0000313" key="5">
    <source>
        <dbReference type="EMBL" id="ASK78629.1"/>
    </source>
</evidence>
<protein>
    <recommendedName>
        <fullName evidence="1">aminodeoxychorismate synthase</fullName>
        <ecNumber evidence="1">2.6.1.85</ecNumber>
    </recommendedName>
</protein>
<dbReference type="GO" id="GO:0000162">
    <property type="term" value="P:L-tryptophan biosynthetic process"/>
    <property type="evidence" value="ECO:0007669"/>
    <property type="project" value="TreeGrafter"/>
</dbReference>
<feature type="domain" description="Anthranilate synthase component I N-terminal" evidence="4">
    <location>
        <begin position="22"/>
        <end position="160"/>
    </location>
</feature>
<evidence type="ECO:0000256" key="2">
    <source>
        <dbReference type="ARBA" id="ARBA00022679"/>
    </source>
</evidence>
<gene>
    <name evidence="5" type="primary">pabB</name>
    <name evidence="5" type="ORF">CF386_06235</name>
</gene>
<dbReference type="OrthoDB" id="9803598at2"/>
<dbReference type="EC" id="2.6.1.85" evidence="1"/>
<dbReference type="InterPro" id="IPR019999">
    <property type="entry name" value="Anth_synth_I-like"/>
</dbReference>
<dbReference type="SUPFAM" id="SSF56322">
    <property type="entry name" value="ADC synthase"/>
    <property type="match status" value="1"/>
</dbReference>
<feature type="domain" description="Chorismate-utilising enzyme C-terminal" evidence="3">
    <location>
        <begin position="196"/>
        <end position="449"/>
    </location>
</feature>
<evidence type="ECO:0000259" key="3">
    <source>
        <dbReference type="Pfam" id="PF00425"/>
    </source>
</evidence>
<organism evidence="5 6">
    <name type="scientific">Paraphotobacterium marinum</name>
    <dbReference type="NCBI Taxonomy" id="1755811"/>
    <lineage>
        <taxon>Bacteria</taxon>
        <taxon>Pseudomonadati</taxon>
        <taxon>Pseudomonadota</taxon>
        <taxon>Gammaproteobacteria</taxon>
        <taxon>Vibrionales</taxon>
        <taxon>Vibrionaceae</taxon>
        <taxon>Paraphotobacterium</taxon>
    </lineage>
</organism>
<sequence>MHSQRKRKIILQELEYSTNISIELFEKFEHIPWSILLKSSGTTECENSNRFDILTSEPIYKIIHKEKTIVSDSVQEKKYSSTECPWVITQNLMRNSFEKVPSIPNIPFCGGAMGYLGYEQGLKLHDIPQKQNDELRIPNFAIGIYDWCIIVDHKLQKCTLVEWDVSKRLTWLRNHLTVSKNKFKLLSKWKSDTTYSSYEKQFEKIKDHLNQGNCYQVNLTHRFSSKFEGDTWSAYLKLDQQNKAPFSSFIRLEDYSILSLSPERFTKLYANRRIETKPIKGTQPRSSDPVIDNLNKIKLQRSEKDRSENLMIVDLMRNDLGILAQPGTVKVSKLFKIESFNAVHHLVSTIQANLRHQYDHFDLLKSIFPGGSITGAPKRKSMEIINELEENFRDIYCGSIGYFSACGQMDTNICIRTLLSKNNMIYVWAGGGIVFDSVLENEYQESFDKLSKILSVLESDETKLY</sequence>
<evidence type="ECO:0000313" key="6">
    <source>
        <dbReference type="Proteomes" id="UP000242175"/>
    </source>
</evidence>
<dbReference type="AlphaFoldDB" id="A0A220VE52"/>
<dbReference type="PRINTS" id="PR00095">
    <property type="entry name" value="ANTSNTHASEI"/>
</dbReference>
<dbReference type="Proteomes" id="UP000242175">
    <property type="component" value="Chromosome large"/>
</dbReference>
<dbReference type="InterPro" id="IPR006805">
    <property type="entry name" value="Anth_synth_I_N"/>
</dbReference>
<name>A0A220VE52_9GAMM</name>
<keyword evidence="2" id="KW-0808">Transferase</keyword>
<dbReference type="PANTHER" id="PTHR11236">
    <property type="entry name" value="AMINOBENZOATE/ANTHRANILATE SYNTHASE"/>
    <property type="match status" value="1"/>
</dbReference>
<reference evidence="5 6" key="1">
    <citation type="journal article" date="2016" name="Int. J. Syst. Evol. Microbiol.">
        <title>Paraphotobacterium marinum gen. nov., sp. nov., a member of the family Vibrionaceae, isolated from surface seawater.</title>
        <authorList>
            <person name="Huang Z."/>
            <person name="Dong C."/>
            <person name="Shao Z."/>
        </authorList>
    </citation>
    <scope>NUCLEOTIDE SEQUENCE [LARGE SCALE GENOMIC DNA]</scope>
    <source>
        <strain evidence="5 6">NSCS20N07D</strain>
    </source>
</reference>
<dbReference type="EMBL" id="CP022355">
    <property type="protein sequence ID" value="ASK78629.1"/>
    <property type="molecule type" value="Genomic_DNA"/>
</dbReference>
<dbReference type="GO" id="GO:0009396">
    <property type="term" value="P:folic acid-containing compound biosynthetic process"/>
    <property type="evidence" value="ECO:0007669"/>
    <property type="project" value="InterPro"/>
</dbReference>
<dbReference type="RefSeq" id="WP_089073537.1">
    <property type="nucleotide sequence ID" value="NZ_CBCSAM010000001.1"/>
</dbReference>
<dbReference type="InterPro" id="IPR005802">
    <property type="entry name" value="ADC_synth_comp_1"/>
</dbReference>
<accession>A0A220VE52</accession>
<dbReference type="NCBIfam" id="TIGR00553">
    <property type="entry name" value="pabB"/>
    <property type="match status" value="1"/>
</dbReference>
<keyword evidence="6" id="KW-1185">Reference proteome</keyword>
<dbReference type="KEGG" id="pmai:CF386_06235"/>
<proteinExistence type="predicted"/>
<dbReference type="InterPro" id="IPR015890">
    <property type="entry name" value="Chorismate_C"/>
</dbReference>